<evidence type="ECO:0000259" key="9">
    <source>
        <dbReference type="PROSITE" id="PS50011"/>
    </source>
</evidence>
<dbReference type="SUPFAM" id="SSF50729">
    <property type="entry name" value="PH domain-like"/>
    <property type="match status" value="1"/>
</dbReference>
<name>A2DQE8_TRIV3</name>
<dbReference type="PANTHER" id="PTHR24351">
    <property type="entry name" value="RIBOSOMAL PROTEIN S6 KINASE"/>
    <property type="match status" value="1"/>
</dbReference>
<dbReference type="InterPro" id="IPR000719">
    <property type="entry name" value="Prot_kinase_dom"/>
</dbReference>
<keyword evidence="4 7" id="KW-0547">Nucleotide-binding</keyword>
<dbReference type="GO" id="GO:0004674">
    <property type="term" value="F:protein serine/threonine kinase activity"/>
    <property type="evidence" value="ECO:0000318"/>
    <property type="project" value="GO_Central"/>
</dbReference>
<dbReference type="eggNOG" id="KOG0616">
    <property type="taxonomic scope" value="Eukaryota"/>
</dbReference>
<dbReference type="FunFam" id="1.10.510.10:FF:001442">
    <property type="entry name" value="Non-specific serine/threonine protein kinase"/>
    <property type="match status" value="1"/>
</dbReference>
<keyword evidence="3" id="KW-0808">Transferase</keyword>
<keyword evidence="6 7" id="KW-0067">ATP-binding</keyword>
<sequence length="394" mass="45443">MFEGWLSKKGSVKGMWMRRKVYFDDKSFILSKDENNQNNELEIPMKNAVSISELDNGSLNVVFMNNQPLIFCSKNETIIKEFQFSFKTILEQLGITDNYKIYLFICKIGSGYSSEVYLAQNTQTNELVVLKTANKNNSSSMKALYVENKILNEFKHPMIISKKGVVENSKRYSLCLEYISGGDLYFWMNRVINRSNEDILIIMSELVIALEFLHSNGIIYRDLKPENILINSSGHIKLSDFGLSTISETSTEICGTSSYMAPEMIKHQLYSNKVDIWAFGILLFEINFGYNPFSRDIKEKTMKAIVEEELKIPQNFNKDLSELLRNVLKKDPKERFSVQQIKESAYFKSVNWEKAANRSLQIKNLPIHDVHLIPSNFNGKYTSEKIDLSQFSSD</sequence>
<feature type="domain" description="Protein kinase" evidence="9">
    <location>
        <begin position="102"/>
        <end position="347"/>
    </location>
</feature>
<dbReference type="STRING" id="5722.A2DQE8"/>
<dbReference type="Gene3D" id="3.30.200.20">
    <property type="entry name" value="Phosphorylase Kinase, domain 1"/>
    <property type="match status" value="1"/>
</dbReference>
<dbReference type="Proteomes" id="UP000001542">
    <property type="component" value="Unassembled WGS sequence"/>
</dbReference>
<evidence type="ECO:0000256" key="2">
    <source>
        <dbReference type="ARBA" id="ARBA00022553"/>
    </source>
</evidence>
<dbReference type="PROSITE" id="PS00108">
    <property type="entry name" value="PROTEIN_KINASE_ST"/>
    <property type="match status" value="1"/>
</dbReference>
<dbReference type="PROSITE" id="PS50011">
    <property type="entry name" value="PROTEIN_KINASE_DOM"/>
    <property type="match status" value="1"/>
</dbReference>
<evidence type="ECO:0000313" key="11">
    <source>
        <dbReference type="Proteomes" id="UP000001542"/>
    </source>
</evidence>
<dbReference type="OMA" id="ENILMCE"/>
<accession>A2DQE8</accession>
<evidence type="ECO:0000313" key="10">
    <source>
        <dbReference type="EMBL" id="EAY17405.1"/>
    </source>
</evidence>
<feature type="binding site" evidence="7">
    <location>
        <position position="131"/>
    </location>
    <ligand>
        <name>ATP</name>
        <dbReference type="ChEBI" id="CHEBI:30616"/>
    </ligand>
</feature>
<dbReference type="Pfam" id="PF00069">
    <property type="entry name" value="Pkinase"/>
    <property type="match status" value="1"/>
</dbReference>
<evidence type="ECO:0000256" key="8">
    <source>
        <dbReference type="RuleBase" id="RU000304"/>
    </source>
</evidence>
<evidence type="ECO:0000256" key="4">
    <source>
        <dbReference type="ARBA" id="ARBA00022741"/>
    </source>
</evidence>
<dbReference type="SMART" id="SM00220">
    <property type="entry name" value="S_TKc"/>
    <property type="match status" value="1"/>
</dbReference>
<dbReference type="GO" id="GO:0005524">
    <property type="term" value="F:ATP binding"/>
    <property type="evidence" value="ECO:0007669"/>
    <property type="project" value="UniProtKB-UniRule"/>
</dbReference>
<dbReference type="KEGG" id="tva:4775422"/>
<dbReference type="OrthoDB" id="6883161at2759"/>
<organism evidence="10 11">
    <name type="scientific">Trichomonas vaginalis (strain ATCC PRA-98 / G3)</name>
    <dbReference type="NCBI Taxonomy" id="412133"/>
    <lineage>
        <taxon>Eukaryota</taxon>
        <taxon>Metamonada</taxon>
        <taxon>Parabasalia</taxon>
        <taxon>Trichomonadida</taxon>
        <taxon>Trichomonadidae</taxon>
        <taxon>Trichomonas</taxon>
    </lineage>
</organism>
<dbReference type="InterPro" id="IPR011993">
    <property type="entry name" value="PH-like_dom_sf"/>
</dbReference>
<dbReference type="InterPro" id="IPR017441">
    <property type="entry name" value="Protein_kinase_ATP_BS"/>
</dbReference>
<dbReference type="InterPro" id="IPR011009">
    <property type="entry name" value="Kinase-like_dom_sf"/>
</dbReference>
<gene>
    <name evidence="10" type="ORF">TVAG_320000</name>
</gene>
<dbReference type="SUPFAM" id="SSF56112">
    <property type="entry name" value="Protein kinase-like (PK-like)"/>
    <property type="match status" value="1"/>
</dbReference>
<dbReference type="GO" id="GO:0035556">
    <property type="term" value="P:intracellular signal transduction"/>
    <property type="evidence" value="ECO:0000318"/>
    <property type="project" value="GO_Central"/>
</dbReference>
<dbReference type="VEuPathDB" id="TrichDB:TVAG_320000"/>
<dbReference type="VEuPathDB" id="TrichDB:TVAGG3_1009830"/>
<dbReference type="InterPro" id="IPR008271">
    <property type="entry name" value="Ser/Thr_kinase_AS"/>
</dbReference>
<protein>
    <submittedName>
        <fullName evidence="10">AGC family protein kinase</fullName>
    </submittedName>
</protein>
<dbReference type="InParanoid" id="A2DQE8"/>
<evidence type="ECO:0000256" key="3">
    <source>
        <dbReference type="ARBA" id="ARBA00022679"/>
    </source>
</evidence>
<comment type="similarity">
    <text evidence="8">Belongs to the protein kinase superfamily.</text>
</comment>
<dbReference type="SMR" id="A2DQE8"/>
<dbReference type="Gene3D" id="1.10.510.10">
    <property type="entry name" value="Transferase(Phosphotransferase) domain 1"/>
    <property type="match status" value="1"/>
</dbReference>
<evidence type="ECO:0000256" key="1">
    <source>
        <dbReference type="ARBA" id="ARBA00022527"/>
    </source>
</evidence>
<keyword evidence="1 8" id="KW-0723">Serine/threonine-protein kinase</keyword>
<reference evidence="10" key="2">
    <citation type="journal article" date="2007" name="Science">
        <title>Draft genome sequence of the sexually transmitted pathogen Trichomonas vaginalis.</title>
        <authorList>
            <person name="Carlton J.M."/>
            <person name="Hirt R.P."/>
            <person name="Silva J.C."/>
            <person name="Delcher A.L."/>
            <person name="Schatz M."/>
            <person name="Zhao Q."/>
            <person name="Wortman J.R."/>
            <person name="Bidwell S.L."/>
            <person name="Alsmark U.C.M."/>
            <person name="Besteiro S."/>
            <person name="Sicheritz-Ponten T."/>
            <person name="Noel C.J."/>
            <person name="Dacks J.B."/>
            <person name="Foster P.G."/>
            <person name="Simillion C."/>
            <person name="Van de Peer Y."/>
            <person name="Miranda-Saavedra D."/>
            <person name="Barton G.J."/>
            <person name="Westrop G.D."/>
            <person name="Mueller S."/>
            <person name="Dessi D."/>
            <person name="Fiori P.L."/>
            <person name="Ren Q."/>
            <person name="Paulsen I."/>
            <person name="Zhang H."/>
            <person name="Bastida-Corcuera F.D."/>
            <person name="Simoes-Barbosa A."/>
            <person name="Brown M.T."/>
            <person name="Hayes R.D."/>
            <person name="Mukherjee M."/>
            <person name="Okumura C.Y."/>
            <person name="Schneider R."/>
            <person name="Smith A.J."/>
            <person name="Vanacova S."/>
            <person name="Villalvazo M."/>
            <person name="Haas B.J."/>
            <person name="Pertea M."/>
            <person name="Feldblyum T.V."/>
            <person name="Utterback T.R."/>
            <person name="Shu C.L."/>
            <person name="Osoegawa K."/>
            <person name="de Jong P.J."/>
            <person name="Hrdy I."/>
            <person name="Horvathova L."/>
            <person name="Zubacova Z."/>
            <person name="Dolezal P."/>
            <person name="Malik S.B."/>
            <person name="Logsdon J.M. Jr."/>
            <person name="Henze K."/>
            <person name="Gupta A."/>
            <person name="Wang C.C."/>
            <person name="Dunne R.L."/>
            <person name="Upcroft J.A."/>
            <person name="Upcroft P."/>
            <person name="White O."/>
            <person name="Salzberg S.L."/>
            <person name="Tang P."/>
            <person name="Chiu C.-H."/>
            <person name="Lee Y.-S."/>
            <person name="Embley T.M."/>
            <person name="Coombs G.H."/>
            <person name="Mottram J.C."/>
            <person name="Tachezy J."/>
            <person name="Fraser-Liggett C.M."/>
            <person name="Johnson P.J."/>
        </authorList>
    </citation>
    <scope>NUCLEOTIDE SEQUENCE [LARGE SCALE GENOMIC DNA]</scope>
    <source>
        <strain evidence="10">G3</strain>
    </source>
</reference>
<evidence type="ECO:0000256" key="7">
    <source>
        <dbReference type="PROSITE-ProRule" id="PRU10141"/>
    </source>
</evidence>
<evidence type="ECO:0000256" key="6">
    <source>
        <dbReference type="ARBA" id="ARBA00022840"/>
    </source>
</evidence>
<keyword evidence="5 10" id="KW-0418">Kinase</keyword>
<evidence type="ECO:0000256" key="5">
    <source>
        <dbReference type="ARBA" id="ARBA00022777"/>
    </source>
</evidence>
<dbReference type="Gene3D" id="2.30.29.30">
    <property type="entry name" value="Pleckstrin-homology domain (PH domain)/Phosphotyrosine-binding domain (PTB)"/>
    <property type="match status" value="1"/>
</dbReference>
<dbReference type="EMBL" id="DS113231">
    <property type="protein sequence ID" value="EAY17405.1"/>
    <property type="molecule type" value="Genomic_DNA"/>
</dbReference>
<dbReference type="RefSeq" id="XP_001330774.1">
    <property type="nucleotide sequence ID" value="XM_001330738.1"/>
</dbReference>
<dbReference type="PROSITE" id="PS00107">
    <property type="entry name" value="PROTEIN_KINASE_ATP"/>
    <property type="match status" value="1"/>
</dbReference>
<dbReference type="AlphaFoldDB" id="A2DQE8"/>
<proteinExistence type="inferred from homology"/>
<reference evidence="10" key="1">
    <citation type="submission" date="2006-10" db="EMBL/GenBank/DDBJ databases">
        <authorList>
            <person name="Amadeo P."/>
            <person name="Zhao Q."/>
            <person name="Wortman J."/>
            <person name="Fraser-Liggett C."/>
            <person name="Carlton J."/>
        </authorList>
    </citation>
    <scope>NUCLEOTIDE SEQUENCE</scope>
    <source>
        <strain evidence="10">G3</strain>
    </source>
</reference>
<keyword evidence="11" id="KW-1185">Reference proteome</keyword>
<keyword evidence="2" id="KW-0597">Phosphoprotein</keyword>